<reference evidence="2" key="1">
    <citation type="submission" date="2016-10" db="EMBL/GenBank/DDBJ databases">
        <authorList>
            <person name="Varghese N."/>
            <person name="Submissions S."/>
        </authorList>
    </citation>
    <scope>NUCLEOTIDE SEQUENCE [LARGE SCALE GENOMIC DNA]</scope>
    <source>
        <strain evidence="2">OR362-8,ATCC BAA-1266,JCM 13504</strain>
    </source>
</reference>
<evidence type="ECO:0000313" key="2">
    <source>
        <dbReference type="Proteomes" id="UP000199029"/>
    </source>
</evidence>
<dbReference type="STRING" id="1227077.SAMN04515668_2802"/>
<organism evidence="1 2">
    <name type="scientific">Hymenobacter arizonensis</name>
    <name type="common">Siccationidurans arizonensis</name>
    <dbReference type="NCBI Taxonomy" id="1227077"/>
    <lineage>
        <taxon>Bacteria</taxon>
        <taxon>Pseudomonadati</taxon>
        <taxon>Bacteroidota</taxon>
        <taxon>Cytophagia</taxon>
        <taxon>Cytophagales</taxon>
        <taxon>Hymenobacteraceae</taxon>
        <taxon>Hymenobacter</taxon>
    </lineage>
</organism>
<name>A0A1I5Z876_HYMAR</name>
<gene>
    <name evidence="1" type="ORF">SAMN04515668_2802</name>
</gene>
<proteinExistence type="predicted"/>
<dbReference type="Proteomes" id="UP000199029">
    <property type="component" value="Unassembled WGS sequence"/>
</dbReference>
<dbReference type="EMBL" id="FOXS01000003">
    <property type="protein sequence ID" value="SFQ52644.1"/>
    <property type="molecule type" value="Genomic_DNA"/>
</dbReference>
<keyword evidence="2" id="KW-1185">Reference proteome</keyword>
<protein>
    <submittedName>
        <fullName evidence="1">Uncharacterized protein</fullName>
    </submittedName>
</protein>
<sequence>MKTNRLNVFEVVGSHSKSTSISTFGHIDAISFILIGEVVRLASQTNYGNILISSKS</sequence>
<accession>A0A1I5Z876</accession>
<evidence type="ECO:0000313" key="1">
    <source>
        <dbReference type="EMBL" id="SFQ52644.1"/>
    </source>
</evidence>
<dbReference type="AlphaFoldDB" id="A0A1I5Z876"/>